<reference evidence="3" key="1">
    <citation type="submission" date="2023-07" db="EMBL/GenBank/DDBJ databases">
        <title>30 novel species of actinomycetes from the DSMZ collection.</title>
        <authorList>
            <person name="Nouioui I."/>
        </authorList>
    </citation>
    <scope>NUCLEOTIDE SEQUENCE [LARGE SCALE GENOMIC DNA]</scope>
    <source>
        <strain evidence="3">DSM 44918</strain>
    </source>
</reference>
<dbReference type="EMBL" id="JAVREM010000013">
    <property type="protein sequence ID" value="MDT0319329.1"/>
    <property type="molecule type" value="Genomic_DNA"/>
</dbReference>
<name>A0ABU2LP12_9ACTN</name>
<comment type="caution">
    <text evidence="2">The sequence shown here is derived from an EMBL/GenBank/DDBJ whole genome shotgun (WGS) entry which is preliminary data.</text>
</comment>
<dbReference type="Gene3D" id="1.20.120.450">
    <property type="entry name" value="dinb family like domain"/>
    <property type="match status" value="1"/>
</dbReference>
<keyword evidence="2" id="KW-0413">Isomerase</keyword>
<evidence type="ECO:0000259" key="1">
    <source>
        <dbReference type="Pfam" id="PF11716"/>
    </source>
</evidence>
<sequence length="273" mass="29837">MEHAWLGSPIDARPLFRPEHAALMSTLRELGPADWGRETVPGWTVHDLAAHVLGDCLGRLPGRRTGLAPRPGESLESFIHRVNQEWVEAHRRTRTAALVAALDRAGPEVARLFETRDPFAPALGVSWAGVDPAPGWLDTAREFTEYWAHRQQIRHAVGLPTDPAVRPLSVVLDTFLRALPHTLRTVQAPPGTQLRLSVTGPAGSTWTATRLRDGWSLAEPPTERPAATVLLTAETAWRLCVRLIEPAEALAVATVDGERRLAAAACRIVSVVH</sequence>
<dbReference type="SUPFAM" id="SSF109854">
    <property type="entry name" value="DinB/YfiT-like putative metalloenzymes"/>
    <property type="match status" value="1"/>
</dbReference>
<evidence type="ECO:0000313" key="3">
    <source>
        <dbReference type="Proteomes" id="UP001183420"/>
    </source>
</evidence>
<evidence type="ECO:0000313" key="2">
    <source>
        <dbReference type="EMBL" id="MDT0319329.1"/>
    </source>
</evidence>
<dbReference type="InterPro" id="IPR034660">
    <property type="entry name" value="DinB/YfiT-like"/>
</dbReference>
<dbReference type="GO" id="GO:0016853">
    <property type="term" value="F:isomerase activity"/>
    <property type="evidence" value="ECO:0007669"/>
    <property type="project" value="UniProtKB-KW"/>
</dbReference>
<feature type="domain" description="Mycothiol-dependent maleylpyruvate isomerase metal-binding" evidence="1">
    <location>
        <begin position="16"/>
        <end position="153"/>
    </location>
</feature>
<proteinExistence type="predicted"/>
<dbReference type="Proteomes" id="UP001183420">
    <property type="component" value="Unassembled WGS sequence"/>
</dbReference>
<organism evidence="2 3">
    <name type="scientific">Streptomyces millisiae</name>
    <dbReference type="NCBI Taxonomy" id="3075542"/>
    <lineage>
        <taxon>Bacteria</taxon>
        <taxon>Bacillati</taxon>
        <taxon>Actinomycetota</taxon>
        <taxon>Actinomycetes</taxon>
        <taxon>Kitasatosporales</taxon>
        <taxon>Streptomycetaceae</taxon>
        <taxon>Streptomyces</taxon>
    </lineage>
</organism>
<dbReference type="NCBIfam" id="TIGR03083">
    <property type="entry name" value="maleylpyruvate isomerase family mycothiol-dependent enzyme"/>
    <property type="match status" value="1"/>
</dbReference>
<dbReference type="InterPro" id="IPR017517">
    <property type="entry name" value="Maleyloyr_isom"/>
</dbReference>
<dbReference type="InterPro" id="IPR024344">
    <property type="entry name" value="MDMPI_metal-binding"/>
</dbReference>
<gene>
    <name evidence="2" type="ORF">RNC47_13370</name>
</gene>
<keyword evidence="3" id="KW-1185">Reference proteome</keyword>
<accession>A0ABU2LP12</accession>
<dbReference type="Pfam" id="PF11716">
    <property type="entry name" value="MDMPI_N"/>
    <property type="match status" value="1"/>
</dbReference>
<dbReference type="RefSeq" id="WP_311598581.1">
    <property type="nucleotide sequence ID" value="NZ_JAVREM010000013.1"/>
</dbReference>
<protein>
    <submittedName>
        <fullName evidence="2">Maleylpyruvate isomerase family mycothiol-dependent enzyme</fullName>
    </submittedName>
</protein>